<dbReference type="AlphaFoldDB" id="A0A218Z0H3"/>
<feature type="region of interest" description="Disordered" evidence="1">
    <location>
        <begin position="680"/>
        <end position="766"/>
    </location>
</feature>
<dbReference type="Proteomes" id="UP000242519">
    <property type="component" value="Unassembled WGS sequence"/>
</dbReference>
<feature type="compositionally biased region" description="Basic and acidic residues" evidence="1">
    <location>
        <begin position="35"/>
        <end position="44"/>
    </location>
</feature>
<feature type="compositionally biased region" description="Polar residues" evidence="1">
    <location>
        <begin position="487"/>
        <end position="509"/>
    </location>
</feature>
<feature type="compositionally biased region" description="Polar residues" evidence="1">
    <location>
        <begin position="877"/>
        <end position="893"/>
    </location>
</feature>
<feature type="region of interest" description="Disordered" evidence="1">
    <location>
        <begin position="1146"/>
        <end position="1169"/>
    </location>
</feature>
<feature type="compositionally biased region" description="Basic and acidic residues" evidence="1">
    <location>
        <begin position="944"/>
        <end position="961"/>
    </location>
</feature>
<protein>
    <recommendedName>
        <fullName evidence="4">Proteophosphoglycan ppg4</fullName>
    </recommendedName>
</protein>
<dbReference type="InParanoid" id="A0A218Z0H3"/>
<evidence type="ECO:0008006" key="4">
    <source>
        <dbReference type="Google" id="ProtNLM"/>
    </source>
</evidence>
<accession>A0A218Z0H3</accession>
<feature type="region of interest" description="Disordered" evidence="1">
    <location>
        <begin position="334"/>
        <end position="353"/>
    </location>
</feature>
<feature type="compositionally biased region" description="Polar residues" evidence="1">
    <location>
        <begin position="15"/>
        <end position="28"/>
    </location>
</feature>
<feature type="region of interest" description="Disordered" evidence="1">
    <location>
        <begin position="874"/>
        <end position="1019"/>
    </location>
</feature>
<gene>
    <name evidence="2" type="ORF">B2J93_7805</name>
</gene>
<dbReference type="STRING" id="503106.A0A218Z0H3"/>
<dbReference type="EMBL" id="MZNU01000272">
    <property type="protein sequence ID" value="OWP01547.1"/>
    <property type="molecule type" value="Genomic_DNA"/>
</dbReference>
<sequence length="1169" mass="128336">MGNDQSVPASRRAQNKLSKPKTNNNSGANLLYSKPAHDSHRELRVVNGEPVESSYSLLPQPPSFLEDVQPAAEVEPTRLERQKRRMSLFRSKSVQPESKKYTVGSEFERAVELPAEPSRWSRVMPRTRGNSVVFEPAHQTLGSSVELRPSCGPTHSRLSLMAQMPPPAPAQAEFISRYEQEETRPSLARTHSETQLYVPIRRRSLLQHGVATRAGALEESKYPPPPRARDEEESPNHQNPPPATTTLAPSATLAVLQRPRDLSPSPRVETPNELDYGHIGAFKLGTLRIMNGAASPSPSQEPPRRAATMGYEDHYFGAGGRSDVEWRSGLGPRSNSISLSAESRPTSWNARAESPLRQDAAAAALGGHRPQTLTRAPARSELQCELESPPPPPAKLAFPALTIDIPDPELSTLALFDFTTEETRARSTKPPPTSLDLAAEYRRDLDLARSPFSFDESPLASPRLPVLSKSKHMAAEDELFDEAEPQTPLTSARPTRSFDSGYGSSSLTKTVPGPREAPVKSLAKADSGYSSNVSVRSFKRDPTAREPPPTPPKDTFRHRHRGRAASTVYPGTSHAAPRGYPDSAGPAATCSAHSARNYSVPSPESGPNLRLRVRKSLPALPVEAKLESCTPRHLARVTWISDSAPQKPNLTSLPSPLASHPVVLVQSQIQSPVSRKFESQCQFTCPAQPPPKPRSKSRPQSQDQGKSPLSPQVTRKESSSASVLAPSCRRTAINTNASKEAPRRPEQRVDTSPVAHTPSTDAGRLGLRHSCSKETLGTIFSVGSLEVRDELSYARLQRPLPPIPQEAIHELPATTPLHELPALPIHRYSASRSAEKQLCERPASPIYSHTAPWADVNRRNSLQAQAPLNLARYEPPSRQSNESFNSAAVQAQPETERQRASFSSTCHSPGKEMYTAARSTPARHGEPKMPDTYESIANGNPYRDQQREPEVRIERPRERIRSYPPQAHARFSMGATSPRSDPAALPFRRDSDQYVSDDEQQRLSALPSPLKQKNLPPPVSMTTQRTVVWPTAGLASSAQGVVRSDQQQAANYQPGRRQSAGEALQVHGRKTIETRRSSKPELRCRGSVDAHFYGQAAEAMGTSHRNFEAGQGRSGQAWNVGVGYEEHAIGALPTWVDATIRSPTFYQHQQHRPTQGYNHNFGSSARSYN</sequence>
<name>A0A218Z0H3_9HELO</name>
<keyword evidence="3" id="KW-1185">Reference proteome</keyword>
<reference evidence="2 3" key="1">
    <citation type="submission" date="2017-04" db="EMBL/GenBank/DDBJ databases">
        <title>Draft genome sequence of Marssonina coronaria NL1: causal agent of apple blotch.</title>
        <authorList>
            <person name="Cheng Q."/>
        </authorList>
    </citation>
    <scope>NUCLEOTIDE SEQUENCE [LARGE SCALE GENOMIC DNA]</scope>
    <source>
        <strain evidence="2 3">NL1</strain>
    </source>
</reference>
<feature type="compositionally biased region" description="Polar residues" evidence="1">
    <location>
        <begin position="334"/>
        <end position="349"/>
    </location>
</feature>
<feature type="region of interest" description="Disordered" evidence="1">
    <location>
        <begin position="212"/>
        <end position="249"/>
    </location>
</feature>
<comment type="caution">
    <text evidence="2">The sequence shown here is derived from an EMBL/GenBank/DDBJ whole genome shotgun (WGS) entry which is preliminary data.</text>
</comment>
<evidence type="ECO:0000313" key="3">
    <source>
        <dbReference type="Proteomes" id="UP000242519"/>
    </source>
</evidence>
<proteinExistence type="predicted"/>
<feature type="region of interest" description="Disordered" evidence="1">
    <location>
        <begin position="479"/>
        <end position="588"/>
    </location>
</feature>
<feature type="region of interest" description="Disordered" evidence="1">
    <location>
        <begin position="1"/>
        <end position="63"/>
    </location>
</feature>
<feature type="compositionally biased region" description="Polar residues" evidence="1">
    <location>
        <begin position="703"/>
        <end position="713"/>
    </location>
</feature>
<feature type="compositionally biased region" description="Basic and acidic residues" evidence="1">
    <location>
        <begin position="740"/>
        <end position="749"/>
    </location>
</feature>
<evidence type="ECO:0000256" key="1">
    <source>
        <dbReference type="SAM" id="MobiDB-lite"/>
    </source>
</evidence>
<evidence type="ECO:0000313" key="2">
    <source>
        <dbReference type="EMBL" id="OWP01547.1"/>
    </source>
</evidence>
<organism evidence="2 3">
    <name type="scientific">Diplocarpon coronariae</name>
    <dbReference type="NCBI Taxonomy" id="2795749"/>
    <lineage>
        <taxon>Eukaryota</taxon>
        <taxon>Fungi</taxon>
        <taxon>Dikarya</taxon>
        <taxon>Ascomycota</taxon>
        <taxon>Pezizomycotina</taxon>
        <taxon>Leotiomycetes</taxon>
        <taxon>Helotiales</taxon>
        <taxon>Drepanopezizaceae</taxon>
        <taxon>Diplocarpon</taxon>
    </lineage>
</organism>
<dbReference type="OrthoDB" id="5341904at2759"/>